<keyword evidence="3" id="KW-1185">Reference proteome</keyword>
<organism evidence="2 3">
    <name type="scientific">Entomortierella chlamydospora</name>
    <dbReference type="NCBI Taxonomy" id="101097"/>
    <lineage>
        <taxon>Eukaryota</taxon>
        <taxon>Fungi</taxon>
        <taxon>Fungi incertae sedis</taxon>
        <taxon>Mucoromycota</taxon>
        <taxon>Mortierellomycotina</taxon>
        <taxon>Mortierellomycetes</taxon>
        <taxon>Mortierellales</taxon>
        <taxon>Mortierellaceae</taxon>
        <taxon>Entomortierella</taxon>
    </lineage>
</organism>
<gene>
    <name evidence="2" type="primary">LAG1_4</name>
    <name evidence="2" type="ORF">BGZ80_007758</name>
</gene>
<dbReference type="AlphaFoldDB" id="A0A9P6ME83"/>
<keyword evidence="1" id="KW-0812">Transmembrane</keyword>
<comment type="caution">
    <text evidence="2">The sequence shown here is derived from an EMBL/GenBank/DDBJ whole genome shotgun (WGS) entry which is preliminary data.</text>
</comment>
<protein>
    <submittedName>
        <fullName evidence="2">Sphingosine N-acyltransferase lag1</fullName>
    </submittedName>
</protein>
<feature type="transmembrane region" description="Helical" evidence="1">
    <location>
        <begin position="98"/>
        <end position="115"/>
    </location>
</feature>
<proteinExistence type="predicted"/>
<evidence type="ECO:0000313" key="3">
    <source>
        <dbReference type="Proteomes" id="UP000703661"/>
    </source>
</evidence>
<reference evidence="2" key="1">
    <citation type="journal article" date="2020" name="Fungal Divers.">
        <title>Resolving the Mortierellaceae phylogeny through synthesis of multi-gene phylogenetics and phylogenomics.</title>
        <authorList>
            <person name="Vandepol N."/>
            <person name="Liber J."/>
            <person name="Desiro A."/>
            <person name="Na H."/>
            <person name="Kennedy M."/>
            <person name="Barry K."/>
            <person name="Grigoriev I.V."/>
            <person name="Miller A.N."/>
            <person name="O'Donnell K."/>
            <person name="Stajich J.E."/>
            <person name="Bonito G."/>
        </authorList>
    </citation>
    <scope>NUCLEOTIDE SEQUENCE</scope>
    <source>
        <strain evidence="2">NRRL 2769</strain>
    </source>
</reference>
<accession>A0A9P6ME83</accession>
<evidence type="ECO:0000256" key="1">
    <source>
        <dbReference type="SAM" id="Phobius"/>
    </source>
</evidence>
<name>A0A9P6ME83_9FUNG</name>
<feature type="non-terminal residue" evidence="2">
    <location>
        <position position="1"/>
    </location>
</feature>
<dbReference type="Proteomes" id="UP000703661">
    <property type="component" value="Unassembled WGS sequence"/>
</dbReference>
<dbReference type="EMBL" id="JAAAID010004020">
    <property type="protein sequence ID" value="KAF9994644.1"/>
    <property type="molecule type" value="Genomic_DNA"/>
</dbReference>
<evidence type="ECO:0000313" key="2">
    <source>
        <dbReference type="EMBL" id="KAF9994644.1"/>
    </source>
</evidence>
<dbReference type="OrthoDB" id="537032at2759"/>
<sequence length="155" mass="17729">MPTNTAVRPSKNLKSKRPYKKAEAPVFQGIVKSLHLESIFTDDKDLALKAMGVILLGYGLGNSFCKNMVTLSYPVQDELTREGESWFTARFTNGPNDLIFTSFWIIAFTYIRALLMKSYFAPIGKRWGIRGSKLERFEEQMYILVYYAISWSSGM</sequence>
<keyword evidence="1" id="KW-1133">Transmembrane helix</keyword>
<keyword evidence="1" id="KW-0472">Membrane</keyword>